<name>A0A835GP40_SPOEX</name>
<dbReference type="Proteomes" id="UP000648187">
    <property type="component" value="Unassembled WGS sequence"/>
</dbReference>
<dbReference type="AlphaFoldDB" id="A0A835GP40"/>
<comment type="similarity">
    <text evidence="3">Belongs to the OST4 family.</text>
</comment>
<sequence>MITDMQLAVFSNFVGVSIFLLVILYHYINVNSNTNVLKLMGNVIEPTLNPNGGNALVATLEHSSLRVTPPDCCHLSMLQRKSVYIPKGHRKQSRSASISSRLGWRTTVPPDKISVSISMHAYH</sequence>
<keyword evidence="13" id="KW-1185">Reference proteome</keyword>
<dbReference type="EMBL" id="JACKWZ010000017">
    <property type="protein sequence ID" value="KAF9422371.1"/>
    <property type="molecule type" value="Genomic_DNA"/>
</dbReference>
<comment type="function">
    <text evidence="1">Subunit of the oligosaccharyl transferase (OST) complex that catalyzes the initial transfer of a defined glycan (Glc(3)Man(9)GlcNAc(2) in eukaryotes) from the lipid carrier dolichol-pyrophosphate to an asparagine residue within an Asn-X-Ser/Thr consensus motif in nascent polypeptide chains, the first step in protein N-glycosylation. N-glycosylation occurs cotranslationally and the complex associates with the Sec61 complex at the channel-forming translocon complex that mediates protein translocation across the endoplasmic reticulum (ER). All subunits are required for a maximal enzyme activity.</text>
</comment>
<dbReference type="GO" id="GO:0018279">
    <property type="term" value="P:protein N-linked glycosylation via asparagine"/>
    <property type="evidence" value="ECO:0007669"/>
    <property type="project" value="TreeGrafter"/>
</dbReference>
<gene>
    <name evidence="12" type="ORF">HW555_001961</name>
</gene>
<evidence type="ECO:0000313" key="13">
    <source>
        <dbReference type="Proteomes" id="UP000648187"/>
    </source>
</evidence>
<evidence type="ECO:0000256" key="3">
    <source>
        <dbReference type="ARBA" id="ARBA00007685"/>
    </source>
</evidence>
<keyword evidence="9 11" id="KW-1133">Transmembrane helix</keyword>
<dbReference type="InterPro" id="IPR018943">
    <property type="entry name" value="Oligosaccaryltransferase"/>
</dbReference>
<dbReference type="PANTHER" id="PTHR48164">
    <property type="entry name" value="DOLICHYL-DIPHOSPHOOLIGOSACCHARIDE--PROTEIN GLYCOSYLTRANSFERASE SUBUNIT 4"/>
    <property type="match status" value="1"/>
</dbReference>
<evidence type="ECO:0000256" key="5">
    <source>
        <dbReference type="ARBA" id="ARBA00017662"/>
    </source>
</evidence>
<evidence type="ECO:0000256" key="8">
    <source>
        <dbReference type="ARBA" id="ARBA00022968"/>
    </source>
</evidence>
<dbReference type="SUPFAM" id="SSF103464">
    <property type="entry name" value="Oligosaccharyltransferase subunit ost4p"/>
    <property type="match status" value="1"/>
</dbReference>
<evidence type="ECO:0000256" key="2">
    <source>
        <dbReference type="ARBA" id="ARBA00004643"/>
    </source>
</evidence>
<evidence type="ECO:0000256" key="11">
    <source>
        <dbReference type="SAM" id="Phobius"/>
    </source>
</evidence>
<evidence type="ECO:0000256" key="4">
    <source>
        <dbReference type="ARBA" id="ARBA00011157"/>
    </source>
</evidence>
<keyword evidence="6 11" id="KW-0812">Transmembrane</keyword>
<dbReference type="Pfam" id="PF10215">
    <property type="entry name" value="Ost4"/>
    <property type="match status" value="1"/>
</dbReference>
<reference evidence="12" key="1">
    <citation type="submission" date="2020-08" db="EMBL/GenBank/DDBJ databases">
        <title>Spodoptera exigua strain:BAW_Kor-Di-RS1 Genome sequencing and assembly.</title>
        <authorList>
            <person name="Kim J."/>
            <person name="Nam H.Y."/>
            <person name="Kwon M."/>
            <person name="Choi J.H."/>
            <person name="Cho S.R."/>
            <person name="Kim G.-H."/>
        </authorList>
    </citation>
    <scope>NUCLEOTIDE SEQUENCE</scope>
    <source>
        <strain evidence="12">BAW_Kor-Di-RS1</strain>
        <tissue evidence="12">Whole-body</tissue>
    </source>
</reference>
<keyword evidence="7" id="KW-0256">Endoplasmic reticulum</keyword>
<keyword evidence="10 11" id="KW-0472">Membrane</keyword>
<evidence type="ECO:0000256" key="6">
    <source>
        <dbReference type="ARBA" id="ARBA00022692"/>
    </source>
</evidence>
<evidence type="ECO:0000256" key="7">
    <source>
        <dbReference type="ARBA" id="ARBA00022824"/>
    </source>
</evidence>
<accession>A0A835GP40</accession>
<dbReference type="InterPro" id="IPR051307">
    <property type="entry name" value="OST4"/>
</dbReference>
<dbReference type="GO" id="GO:0008250">
    <property type="term" value="C:oligosaccharyltransferase complex"/>
    <property type="evidence" value="ECO:0007669"/>
    <property type="project" value="TreeGrafter"/>
</dbReference>
<protein>
    <recommendedName>
        <fullName evidence="5">Dolichyl-diphosphooligosaccharide--protein glycosyltransferase subunit 4</fullName>
    </recommendedName>
</protein>
<evidence type="ECO:0000256" key="9">
    <source>
        <dbReference type="ARBA" id="ARBA00022989"/>
    </source>
</evidence>
<dbReference type="PANTHER" id="PTHR48164:SF1">
    <property type="entry name" value="DOLICHYL-DIPHOSPHOOLIGOSACCHARIDE--PROTEIN GLYCOSYLTRANSFERASE SUBUNIT 4"/>
    <property type="match status" value="1"/>
</dbReference>
<comment type="caution">
    <text evidence="12">The sequence shown here is derived from an EMBL/GenBank/DDBJ whole genome shotgun (WGS) entry which is preliminary data.</text>
</comment>
<comment type="subunit">
    <text evidence="4">Component of the oligosaccharyltransferase (OST) complex.</text>
</comment>
<comment type="subcellular location">
    <subcellularLocation>
        <location evidence="2">Endoplasmic reticulum membrane</location>
        <topology evidence="2">Single-pass type III membrane protein</topology>
    </subcellularLocation>
</comment>
<proteinExistence type="inferred from homology"/>
<keyword evidence="8" id="KW-0735">Signal-anchor</keyword>
<organism evidence="12 13">
    <name type="scientific">Spodoptera exigua</name>
    <name type="common">Beet armyworm</name>
    <name type="synonym">Noctua fulgens</name>
    <dbReference type="NCBI Taxonomy" id="7107"/>
    <lineage>
        <taxon>Eukaryota</taxon>
        <taxon>Metazoa</taxon>
        <taxon>Ecdysozoa</taxon>
        <taxon>Arthropoda</taxon>
        <taxon>Hexapoda</taxon>
        <taxon>Insecta</taxon>
        <taxon>Pterygota</taxon>
        <taxon>Neoptera</taxon>
        <taxon>Endopterygota</taxon>
        <taxon>Lepidoptera</taxon>
        <taxon>Glossata</taxon>
        <taxon>Ditrysia</taxon>
        <taxon>Noctuoidea</taxon>
        <taxon>Noctuidae</taxon>
        <taxon>Amphipyrinae</taxon>
        <taxon>Spodoptera</taxon>
    </lineage>
</organism>
<evidence type="ECO:0000256" key="10">
    <source>
        <dbReference type="ARBA" id="ARBA00023136"/>
    </source>
</evidence>
<dbReference type="InterPro" id="IPR036330">
    <property type="entry name" value="Ost4p_sf"/>
</dbReference>
<feature type="transmembrane region" description="Helical" evidence="11">
    <location>
        <begin position="7"/>
        <end position="28"/>
    </location>
</feature>
<evidence type="ECO:0000313" key="12">
    <source>
        <dbReference type="EMBL" id="KAF9422371.1"/>
    </source>
</evidence>
<evidence type="ECO:0000256" key="1">
    <source>
        <dbReference type="ARBA" id="ARBA00002791"/>
    </source>
</evidence>